<gene>
    <name evidence="2" type="ORF">MARSALSMR5_01715</name>
</gene>
<proteinExistence type="predicted"/>
<feature type="chain" id="PRO_5012032019" description="DUF1585 domain-containing protein" evidence="1">
    <location>
        <begin position="34"/>
        <end position="417"/>
    </location>
</feature>
<reference evidence="2 3" key="1">
    <citation type="submission" date="2017-04" db="EMBL/GenBank/DDBJ databases">
        <title>Genome Sequence of Marinobacter salarius strain SMR5 Isolated from a culture of the Diatom Skeletonema marinoi.</title>
        <authorList>
            <person name="Topel M."/>
            <person name="Pinder M.I.M."/>
            <person name="Johansson O.N."/>
            <person name="Kourtchenko O."/>
            <person name="Godhe A."/>
            <person name="Clarke A.K."/>
        </authorList>
    </citation>
    <scope>NUCLEOTIDE SEQUENCE [LARGE SCALE GENOMIC DNA]</scope>
    <source>
        <strain evidence="2 3">SMR5</strain>
    </source>
</reference>
<keyword evidence="1" id="KW-0732">Signal</keyword>
<evidence type="ECO:0000313" key="3">
    <source>
        <dbReference type="Proteomes" id="UP000193100"/>
    </source>
</evidence>
<feature type="signal peptide" evidence="1">
    <location>
        <begin position="1"/>
        <end position="33"/>
    </location>
</feature>
<organism evidence="2 3">
    <name type="scientific">Marinobacter salarius</name>
    <dbReference type="NCBI Taxonomy" id="1420917"/>
    <lineage>
        <taxon>Bacteria</taxon>
        <taxon>Pseudomonadati</taxon>
        <taxon>Pseudomonadota</taxon>
        <taxon>Gammaproteobacteria</taxon>
        <taxon>Pseudomonadales</taxon>
        <taxon>Marinobacteraceae</taxon>
        <taxon>Marinobacter</taxon>
    </lineage>
</organism>
<evidence type="ECO:0000256" key="1">
    <source>
        <dbReference type="SAM" id="SignalP"/>
    </source>
</evidence>
<dbReference type="Proteomes" id="UP000193100">
    <property type="component" value="Chromosome"/>
</dbReference>
<accession>A0A1W6K8M7</accession>
<dbReference type="EMBL" id="CP020931">
    <property type="protein sequence ID" value="ARM83796.1"/>
    <property type="molecule type" value="Genomic_DNA"/>
</dbReference>
<sequence length="417" mass="45661">MTVLCTTRQLIKRTFLLTVLLALVGTHATIASAGPRDQAKRIHERIAGVPPSPEVLDQMAANITNNGASGAVSAAYTAMEDPAFYDVTLKNFVAPWTNEAMSPFVPLNDYTATVIGIVRDNHDFRRVLYDDILYVGNASLNGISAYSTSNNDNYEDLERSGYSLSDDNVLEQTTQSSLNSELPTGATAGVITSRAAARAFFSAGTNRAMFRFTLLNHMCNDLEQVADVSLPPDRIRQDVSRSPGGDSRVFLSNCVGCHTGMDPMTQAFAYYDYQYNADTDPDGELGRLIYNSVSDVDPETGTRVVAKYHINSTTFEQGYVTPDDGWDNYWRSGTNRRLGWDGSLPGSGNGAKSLGREFANSDAFAQCQVKKVFRNVCLREPSNDSDRSKISEIVTSFRSGYNLKTAFAESAAYCRGE</sequence>
<evidence type="ECO:0008006" key="4">
    <source>
        <dbReference type="Google" id="ProtNLM"/>
    </source>
</evidence>
<name>A0A1W6K8M7_9GAMM</name>
<dbReference type="AlphaFoldDB" id="A0A1W6K8M7"/>
<evidence type="ECO:0000313" key="2">
    <source>
        <dbReference type="EMBL" id="ARM83796.1"/>
    </source>
</evidence>
<protein>
    <recommendedName>
        <fullName evidence="4">DUF1585 domain-containing protein</fullName>
    </recommendedName>
</protein>